<dbReference type="Proteomes" id="UP001371305">
    <property type="component" value="Unassembled WGS sequence"/>
</dbReference>
<dbReference type="EMBL" id="JBBUKT010000009">
    <property type="protein sequence ID" value="MEK7952946.1"/>
    <property type="molecule type" value="Genomic_DNA"/>
</dbReference>
<gene>
    <name evidence="3" type="ORF">WKV53_20705</name>
</gene>
<keyword evidence="2" id="KW-1133">Transmembrane helix</keyword>
<feature type="transmembrane region" description="Helical" evidence="2">
    <location>
        <begin position="33"/>
        <end position="51"/>
    </location>
</feature>
<feature type="compositionally biased region" description="Low complexity" evidence="1">
    <location>
        <begin position="96"/>
        <end position="111"/>
    </location>
</feature>
<sequence length="737" mass="81855">MKEPRKASSPKPPSAPGKTMVVRAKGYHANASMMAVALFMAAGLGGVWWVFDQRGQNAPPKTAKKPVATAVQGGSSTPTEEQTAAAVTPSSPDTSAPAVAANAPQVAPADATPKEEPKAPPTEASLFATRLAGEPVMPLVGIDATKTDQVARAKSLLDETKRLGTWSDYREFLQRSLSESQMKIGKIDPAKLRDRFDALWKEPVFYQVFLRWQVLGIFTTSDITTPTYGPDLFAWLMTNDTAMEEVLLTVKPEDETSKVASIVADAWGADREKAEKYFNLALACGVVFDKGEITSQLKDEENSSGVIQPIPRYSWYVEKSEKGKLVTSINKISARDLVWVVCAPVPERELEWAVTKMHLSRKSWGNAYGMIEYLMERAVKGINPYEEYSFSEILKEGGICGDQTYFSVNTARALGIPAIGLAGETDLGGHAWAAIKTKDDEWDTHIGRIGGAANGAGGNPQVGGSISEQEIWLWNDKAQQSRLQTLNVFRYMWLGKLLENLYEPTSSEAAVRVANHLGKAFSETWLGLYAVLEKKTKEAKDPGAPDVLEAWDEFVDSMRREFRENPRMAQLASKAESEYLFPYAKENDARRMLSRERRRIEREAGEQKDLVADSLKREADLIHKNNSAGAAKEISELYDKSLRQYGGSITGFKRMAEDYFSFCKDDPETARKAARDIELAFMRVVETGSKDWFRANTETGIYKMICGYYRTAGDEAKAVKLEKRYERLLRDAERGAL</sequence>
<accession>A0ABU9AYX2</accession>
<protein>
    <recommendedName>
        <fullName evidence="5">Transglutaminase-like domain-containing protein</fullName>
    </recommendedName>
</protein>
<feature type="region of interest" description="Disordered" evidence="1">
    <location>
        <begin position="58"/>
        <end position="122"/>
    </location>
</feature>
<proteinExistence type="predicted"/>
<evidence type="ECO:0000313" key="4">
    <source>
        <dbReference type="Proteomes" id="UP001371305"/>
    </source>
</evidence>
<reference evidence="3 4" key="1">
    <citation type="submission" date="2024-04" db="EMBL/GenBank/DDBJ databases">
        <title>Luteolibacter sp. isolated from soil.</title>
        <authorList>
            <person name="An J."/>
        </authorList>
    </citation>
    <scope>NUCLEOTIDE SEQUENCE [LARGE SCALE GENOMIC DNA]</scope>
    <source>
        <strain evidence="3 4">Y139</strain>
    </source>
</reference>
<feature type="compositionally biased region" description="Polar residues" evidence="1">
    <location>
        <begin position="72"/>
        <end position="82"/>
    </location>
</feature>
<evidence type="ECO:0000313" key="3">
    <source>
        <dbReference type="EMBL" id="MEK7952946.1"/>
    </source>
</evidence>
<evidence type="ECO:0000256" key="2">
    <source>
        <dbReference type="SAM" id="Phobius"/>
    </source>
</evidence>
<organism evidence="3 4">
    <name type="scientific">Luteolibacter soli</name>
    <dbReference type="NCBI Taxonomy" id="3135280"/>
    <lineage>
        <taxon>Bacteria</taxon>
        <taxon>Pseudomonadati</taxon>
        <taxon>Verrucomicrobiota</taxon>
        <taxon>Verrucomicrobiia</taxon>
        <taxon>Verrucomicrobiales</taxon>
        <taxon>Verrucomicrobiaceae</taxon>
        <taxon>Luteolibacter</taxon>
    </lineage>
</organism>
<keyword evidence="2" id="KW-0472">Membrane</keyword>
<evidence type="ECO:0000256" key="1">
    <source>
        <dbReference type="SAM" id="MobiDB-lite"/>
    </source>
</evidence>
<name>A0ABU9AYX2_9BACT</name>
<comment type="caution">
    <text evidence="3">The sequence shown here is derived from an EMBL/GenBank/DDBJ whole genome shotgun (WGS) entry which is preliminary data.</text>
</comment>
<dbReference type="RefSeq" id="WP_341406706.1">
    <property type="nucleotide sequence ID" value="NZ_JBBUKT010000009.1"/>
</dbReference>
<evidence type="ECO:0008006" key="5">
    <source>
        <dbReference type="Google" id="ProtNLM"/>
    </source>
</evidence>
<keyword evidence="4" id="KW-1185">Reference proteome</keyword>
<keyword evidence="2" id="KW-0812">Transmembrane</keyword>